<feature type="region of interest" description="Disordered" evidence="4">
    <location>
        <begin position="571"/>
        <end position="642"/>
    </location>
</feature>
<evidence type="ECO:0000313" key="9">
    <source>
        <dbReference type="Proteomes" id="UP000326759"/>
    </source>
</evidence>
<dbReference type="Proteomes" id="UP000326759">
    <property type="component" value="Unassembled WGS sequence"/>
</dbReference>
<evidence type="ECO:0000256" key="4">
    <source>
        <dbReference type="SAM" id="MobiDB-lite"/>
    </source>
</evidence>
<dbReference type="SUPFAM" id="SSF50044">
    <property type="entry name" value="SH3-domain"/>
    <property type="match status" value="5"/>
</dbReference>
<dbReference type="InterPro" id="IPR001452">
    <property type="entry name" value="SH3_domain"/>
</dbReference>
<dbReference type="PANTHER" id="PTHR22834:SF20">
    <property type="entry name" value="SH3 DOMAIN-CONTAINING PROTEIN"/>
    <property type="match status" value="1"/>
</dbReference>
<protein>
    <submittedName>
        <fullName evidence="8">Dynamin-binding protein</fullName>
    </submittedName>
</protein>
<dbReference type="Pfam" id="PF07653">
    <property type="entry name" value="SH3_2"/>
    <property type="match status" value="1"/>
</dbReference>
<evidence type="ECO:0000256" key="2">
    <source>
        <dbReference type="ARBA" id="ARBA00022658"/>
    </source>
</evidence>
<dbReference type="Gene3D" id="1.20.900.10">
    <property type="entry name" value="Dbl homology (DH) domain"/>
    <property type="match status" value="1"/>
</dbReference>
<dbReference type="PANTHER" id="PTHR22834">
    <property type="entry name" value="NUCLEAR FUSION PROTEIN FUS2"/>
    <property type="match status" value="1"/>
</dbReference>
<dbReference type="PROSITE" id="PS50010">
    <property type="entry name" value="DH_2"/>
    <property type="match status" value="1"/>
</dbReference>
<feature type="compositionally biased region" description="Basic and acidic residues" evidence="4">
    <location>
        <begin position="535"/>
        <end position="550"/>
    </location>
</feature>
<dbReference type="SMART" id="SM00721">
    <property type="entry name" value="BAR"/>
    <property type="match status" value="1"/>
</dbReference>
<feature type="domain" description="BAR" evidence="7">
    <location>
        <begin position="881"/>
        <end position="1113"/>
    </location>
</feature>
<feature type="domain" description="SH3" evidence="5">
    <location>
        <begin position="279"/>
        <end position="338"/>
    </location>
</feature>
<dbReference type="CDD" id="cd00174">
    <property type="entry name" value="SH3"/>
    <property type="match status" value="1"/>
</dbReference>
<evidence type="ECO:0000259" key="7">
    <source>
        <dbReference type="PROSITE" id="PS51021"/>
    </source>
</evidence>
<dbReference type="SUPFAM" id="SSF103657">
    <property type="entry name" value="BAR/IMD domain-like"/>
    <property type="match status" value="1"/>
</dbReference>
<gene>
    <name evidence="8" type="primary">Dnmbp</name>
    <name evidence="8" type="ORF">Anas_01944</name>
</gene>
<dbReference type="EMBL" id="SEYY01001234">
    <property type="protein sequence ID" value="KAB7505438.1"/>
    <property type="molecule type" value="Genomic_DNA"/>
</dbReference>
<dbReference type="OrthoDB" id="27823at2759"/>
<keyword evidence="1 3" id="KW-0728">SH3 domain</keyword>
<dbReference type="SMART" id="SM00325">
    <property type="entry name" value="RhoGEF"/>
    <property type="match status" value="1"/>
</dbReference>
<dbReference type="CDD" id="cd00160">
    <property type="entry name" value="RhoGEF"/>
    <property type="match status" value="1"/>
</dbReference>
<dbReference type="Pfam" id="PF14604">
    <property type="entry name" value="SH3_9"/>
    <property type="match status" value="1"/>
</dbReference>
<feature type="domain" description="SH3" evidence="5">
    <location>
        <begin position="1362"/>
        <end position="1421"/>
    </location>
</feature>
<feature type="region of interest" description="Disordered" evidence="4">
    <location>
        <begin position="1232"/>
        <end position="1275"/>
    </location>
</feature>
<evidence type="ECO:0000313" key="8">
    <source>
        <dbReference type="EMBL" id="KAB7505438.1"/>
    </source>
</evidence>
<dbReference type="SMART" id="SM00326">
    <property type="entry name" value="SH3"/>
    <property type="match status" value="5"/>
</dbReference>
<dbReference type="PROSITE" id="PS51021">
    <property type="entry name" value="BAR"/>
    <property type="match status" value="1"/>
</dbReference>
<dbReference type="InterPro" id="IPR004148">
    <property type="entry name" value="BAR_dom"/>
</dbReference>
<dbReference type="GO" id="GO:0005737">
    <property type="term" value="C:cytoplasm"/>
    <property type="evidence" value="ECO:0007669"/>
    <property type="project" value="InterPro"/>
</dbReference>
<feature type="region of interest" description="Disordered" evidence="4">
    <location>
        <begin position="504"/>
        <end position="557"/>
    </location>
</feature>
<keyword evidence="2" id="KW-0344">Guanine-nucleotide releasing factor</keyword>
<dbReference type="PRINTS" id="PR00499">
    <property type="entry name" value="P67PHOX"/>
</dbReference>
<feature type="compositionally biased region" description="Polar residues" evidence="4">
    <location>
        <begin position="574"/>
        <end position="589"/>
    </location>
</feature>
<comment type="caution">
    <text evidence="8">The sequence shown here is derived from an EMBL/GenBank/DDBJ whole genome shotgun (WGS) entry which is preliminary data.</text>
</comment>
<accession>A0A5N5TH71</accession>
<dbReference type="Pfam" id="PF03114">
    <property type="entry name" value="BAR"/>
    <property type="match status" value="1"/>
</dbReference>
<feature type="domain" description="SH3" evidence="5">
    <location>
        <begin position="43"/>
        <end position="102"/>
    </location>
</feature>
<feature type="compositionally biased region" description="Basic and acidic residues" evidence="4">
    <location>
        <begin position="1257"/>
        <end position="1268"/>
    </location>
</feature>
<dbReference type="InterPro" id="IPR051492">
    <property type="entry name" value="Dynamin-Rho_GEF"/>
</dbReference>
<feature type="domain" description="SH3" evidence="5">
    <location>
        <begin position="352"/>
        <end position="412"/>
    </location>
</feature>
<reference evidence="8 9" key="1">
    <citation type="journal article" date="2019" name="PLoS Biol.">
        <title>Sex chromosomes control vertical transmission of feminizing Wolbachia symbionts in an isopod.</title>
        <authorList>
            <person name="Becking T."/>
            <person name="Chebbi M.A."/>
            <person name="Giraud I."/>
            <person name="Moumen B."/>
            <person name="Laverre T."/>
            <person name="Caubet Y."/>
            <person name="Peccoud J."/>
            <person name="Gilbert C."/>
            <person name="Cordaux R."/>
        </authorList>
    </citation>
    <scope>NUCLEOTIDE SEQUENCE [LARGE SCALE GENOMIC DNA]</scope>
    <source>
        <strain evidence="8">ANa2</strain>
        <tissue evidence="8">Whole body excluding digestive tract and cuticle</tissue>
    </source>
</reference>
<sequence>MINPIDEDWAFGESFGRKGVFPLNFVWKLNQSLITDFGHSETQVHLIGKVLTSIRAQLPEELDLYKGDTVTITHKIDDDWYRGECLGKRGIFPKSFIEIVEERPLQNVISEPREEAKDIVDLCSDSFPPISDNAASSATTNLDPVVNEPDVNNSNLDTNWKNFADTIDDEDIFNDDYFKVNMPSIYGDLNPSNEDQKNNVSNGKNNFVEYSTDQTKDKSFSKNCPEEEVLLPLNSLSAKVDEYFDNNSGTTTGDTMLDGMHQDLLDIDFTGVYTEDNTGINPYGRAVFSFSAKYQNELSFRKGDIIHLIRHIDSHWTVGKLGILKGIFPTSYIDIIVDCPYKAEDTFERRSESIKKAIVCFDYEGSQPEDVSAKEGDLVLITKFVSDNWVEVETTDGHCGLIPLNHLNVFDDTTNDVSNTMEIIPTKNVKRNYVKEDFVPSRQNNDINNELVKNISSLDISSKHAKSSIGDRKKDDKEFVVDIPDENFKDACLSPIDVINSETKESSVKLKSKANNKLHNDKTEALTSKRTITTHKTDEEKAPSQNDHNKKAFSTNSKLKISKSAEFPNDIKSHSFSLSKPSLRASNSAEPDISPQRPAPPPPLAHSDSECENEEYFSTSSGDDNVFQPAEEEEVQGKDLGDQNVSKYQKKLTLRRELVNELVTTEYEYIHDLESLVHVVKLGERRKESQSVDLKVLMGNIYQVIDLSKKFVKELNKVSFNEDEEMFVGPVFIQLAPEICDVYKVYSSNNSLSVGPLLKRYQEGGDPQEFLKWVLTELRQHKINLLDMQAVLIKPVQRVLKYPLFIDSLLQNTPATHPDFKNLEAAKNQMLNVAKEINEYTKRLDLVAKYRHGSQNSLGQMIQKVTMRSFAKKGSRIRTRISATIGLISKTKDLRFEEEEAKFRALIKSSMALTEQGTKLVETIRGRHKAELALMQAVTSALVKDSNISYIGALKDISEKVCIKVLPVFERTTMMRVINPVKKLLSMCSAPEHLIQKRYDKLLDYDKAQHKLDRNRDPARMRILEEELKNVQGTYEALNTQLLMDLPLLNEHGTAILVHALQSLIAARMNLEGHVTSFFLKLSQSNLFTNLNNDEYLNNFKSKHSEVMSSLKTLSFVSPEFSPKSPKFVRRKSSLKTLVRRSEKRSSLREKNKERKCSVVEKYDSSMIYITTKNHVPEEELDIHIPEGTLVGVIKMKDPSGSSFRWYVDSGSEKGFVKSCCLQKYNEPSESVNVSEPLEGVKSNQTRSSLSSKRKRSEQTEHPPRYEDIFPSQLPSENTIKAEAASAVYEEVSDIIEKPIKTKENKTDSHIVFPTAESNVVHRYEDVEENEEPIYETIQNDEMPQDTKEEGKQVYFPEPDENEPQFYYSLYHFGGNDQNQLPLHEGQVVMLLFAQGSDWWFVEDREGRRGYVPAAYLSKYS</sequence>
<dbReference type="Pfam" id="PF00018">
    <property type="entry name" value="SH3_1"/>
    <property type="match status" value="2"/>
</dbReference>
<evidence type="ECO:0000259" key="5">
    <source>
        <dbReference type="PROSITE" id="PS50002"/>
    </source>
</evidence>
<dbReference type="InterPro" id="IPR027267">
    <property type="entry name" value="AH/BAR_dom_sf"/>
</dbReference>
<dbReference type="Pfam" id="PF00621">
    <property type="entry name" value="RhoGEF"/>
    <property type="match status" value="1"/>
</dbReference>
<feature type="domain" description="DH" evidence="6">
    <location>
        <begin position="654"/>
        <end position="840"/>
    </location>
</feature>
<dbReference type="GO" id="GO:0005085">
    <property type="term" value="F:guanyl-nucleotide exchange factor activity"/>
    <property type="evidence" value="ECO:0007669"/>
    <property type="project" value="UniProtKB-KW"/>
</dbReference>
<dbReference type="InterPro" id="IPR000219">
    <property type="entry name" value="DH_dom"/>
</dbReference>
<name>A0A5N5TH71_9CRUS</name>
<keyword evidence="9" id="KW-1185">Reference proteome</keyword>
<dbReference type="PROSITE" id="PS50002">
    <property type="entry name" value="SH3"/>
    <property type="match status" value="4"/>
</dbReference>
<evidence type="ECO:0000259" key="6">
    <source>
        <dbReference type="PROSITE" id="PS50010"/>
    </source>
</evidence>
<dbReference type="InterPro" id="IPR035899">
    <property type="entry name" value="DBL_dom_sf"/>
</dbReference>
<organism evidence="8 9">
    <name type="scientific">Armadillidium nasatum</name>
    <dbReference type="NCBI Taxonomy" id="96803"/>
    <lineage>
        <taxon>Eukaryota</taxon>
        <taxon>Metazoa</taxon>
        <taxon>Ecdysozoa</taxon>
        <taxon>Arthropoda</taxon>
        <taxon>Crustacea</taxon>
        <taxon>Multicrustacea</taxon>
        <taxon>Malacostraca</taxon>
        <taxon>Eumalacostraca</taxon>
        <taxon>Peracarida</taxon>
        <taxon>Isopoda</taxon>
        <taxon>Oniscidea</taxon>
        <taxon>Crinocheta</taxon>
        <taxon>Armadillidiidae</taxon>
        <taxon>Armadillidium</taxon>
    </lineage>
</organism>
<dbReference type="Gene3D" id="1.20.1270.60">
    <property type="entry name" value="Arfaptin homology (AH) domain/BAR domain"/>
    <property type="match status" value="1"/>
</dbReference>
<dbReference type="SUPFAM" id="SSF48065">
    <property type="entry name" value="DBL homology domain (DH-domain)"/>
    <property type="match status" value="1"/>
</dbReference>
<proteinExistence type="predicted"/>
<evidence type="ECO:0000256" key="3">
    <source>
        <dbReference type="PROSITE-ProRule" id="PRU00192"/>
    </source>
</evidence>
<dbReference type="InterPro" id="IPR036028">
    <property type="entry name" value="SH3-like_dom_sf"/>
</dbReference>
<evidence type="ECO:0000256" key="1">
    <source>
        <dbReference type="ARBA" id="ARBA00022443"/>
    </source>
</evidence>
<dbReference type="Gene3D" id="2.30.30.40">
    <property type="entry name" value="SH3 Domains"/>
    <property type="match status" value="5"/>
</dbReference>